<keyword evidence="8" id="KW-0862">Zinc</keyword>
<dbReference type="GO" id="GO:0005615">
    <property type="term" value="C:extracellular space"/>
    <property type="evidence" value="ECO:0007669"/>
    <property type="project" value="TreeGrafter"/>
</dbReference>
<comment type="subcellular location">
    <subcellularLocation>
        <location evidence="1">Secreted</location>
    </subcellularLocation>
</comment>
<evidence type="ECO:0000256" key="3">
    <source>
        <dbReference type="ARBA" id="ARBA00022525"/>
    </source>
</evidence>
<evidence type="ECO:0000256" key="5">
    <source>
        <dbReference type="ARBA" id="ARBA00022690"/>
    </source>
</evidence>
<keyword evidence="8" id="KW-0479">Metal-binding</keyword>
<evidence type="ECO:0000259" key="11">
    <source>
        <dbReference type="PROSITE" id="PS50189"/>
    </source>
</evidence>
<keyword evidence="4" id="KW-0483">Metalloprotease inhibitor</keyword>
<keyword evidence="13" id="KW-1185">Reference proteome</keyword>
<dbReference type="AlphaFoldDB" id="A0A8W8LVB6"/>
<keyword evidence="10" id="KW-0732">Signal</keyword>
<keyword evidence="7" id="KW-0481">Metalloenzyme inhibitor</keyword>
<comment type="similarity">
    <text evidence="2">Belongs to the protease inhibitor I35 (TIMP) family.</text>
</comment>
<dbReference type="EnsemblMetazoa" id="G29770.4">
    <property type="protein sequence ID" value="G29770.4:cds"/>
    <property type="gene ID" value="G29770"/>
</dbReference>
<organism evidence="12 13">
    <name type="scientific">Magallana gigas</name>
    <name type="common">Pacific oyster</name>
    <name type="synonym">Crassostrea gigas</name>
    <dbReference type="NCBI Taxonomy" id="29159"/>
    <lineage>
        <taxon>Eukaryota</taxon>
        <taxon>Metazoa</taxon>
        <taxon>Spiralia</taxon>
        <taxon>Lophotrochozoa</taxon>
        <taxon>Mollusca</taxon>
        <taxon>Bivalvia</taxon>
        <taxon>Autobranchia</taxon>
        <taxon>Pteriomorphia</taxon>
        <taxon>Ostreida</taxon>
        <taxon>Ostreoidea</taxon>
        <taxon>Ostreidae</taxon>
        <taxon>Magallana</taxon>
    </lineage>
</organism>
<dbReference type="Gene3D" id="3.90.370.10">
    <property type="entry name" value="Tissue inhibitor of metalloproteinase-1. Chain B, domain 1"/>
    <property type="match status" value="1"/>
</dbReference>
<proteinExistence type="inferred from homology"/>
<evidence type="ECO:0000256" key="6">
    <source>
        <dbReference type="ARBA" id="ARBA00023157"/>
    </source>
</evidence>
<dbReference type="Pfam" id="PF00965">
    <property type="entry name" value="TIMP"/>
    <property type="match status" value="1"/>
</dbReference>
<dbReference type="EnsemblMetazoa" id="G29770.6">
    <property type="protein sequence ID" value="G29770.6:cds"/>
    <property type="gene ID" value="G29770"/>
</dbReference>
<dbReference type="EnsemblMetazoa" id="G29770.5">
    <property type="protein sequence ID" value="G29770.5:cds"/>
    <property type="gene ID" value="G29770"/>
</dbReference>
<feature type="binding site" evidence="8">
    <location>
        <position position="22"/>
    </location>
    <ligand>
        <name>Zn(2+)</name>
        <dbReference type="ChEBI" id="CHEBI:29105"/>
        <note>ligand shared with metalloproteinase partner</note>
    </ligand>
</feature>
<name>A0A8W8LVB6_MAGGI</name>
<feature type="chain" id="PRO_5042431731" description="NTR domain-containing protein" evidence="10">
    <location>
        <begin position="22"/>
        <end position="217"/>
    </location>
</feature>
<reference evidence="12" key="1">
    <citation type="submission" date="2022-08" db="UniProtKB">
        <authorList>
            <consortium name="EnsemblMetazoa"/>
        </authorList>
    </citation>
    <scope>IDENTIFICATION</scope>
    <source>
        <strain evidence="12">05x7-T-G4-1.051#20</strain>
    </source>
</reference>
<protein>
    <recommendedName>
        <fullName evidence="11">NTR domain-containing protein</fullName>
    </recommendedName>
</protein>
<keyword evidence="5" id="KW-0646">Protease inhibitor</keyword>
<evidence type="ECO:0000256" key="10">
    <source>
        <dbReference type="SAM" id="SignalP"/>
    </source>
</evidence>
<evidence type="ECO:0000256" key="8">
    <source>
        <dbReference type="PIRSR" id="PIRSR601820-1"/>
    </source>
</evidence>
<feature type="disulfide bond" evidence="9">
    <location>
        <begin position="24"/>
        <end position="134"/>
    </location>
</feature>
<dbReference type="InterPro" id="IPR001134">
    <property type="entry name" value="Netrin_domain"/>
</dbReference>
<keyword evidence="3" id="KW-0964">Secreted</keyword>
<dbReference type="GO" id="GO:0046872">
    <property type="term" value="F:metal ion binding"/>
    <property type="evidence" value="ECO:0007669"/>
    <property type="project" value="UniProtKB-KW"/>
</dbReference>
<evidence type="ECO:0000256" key="9">
    <source>
        <dbReference type="PIRSR" id="PIRSR601820-3"/>
    </source>
</evidence>
<dbReference type="GO" id="GO:0051045">
    <property type="term" value="P:negative regulation of membrane protein ectodomain proteolysis"/>
    <property type="evidence" value="ECO:0007669"/>
    <property type="project" value="TreeGrafter"/>
</dbReference>
<evidence type="ECO:0000256" key="2">
    <source>
        <dbReference type="ARBA" id="ARBA00011027"/>
    </source>
</evidence>
<dbReference type="Proteomes" id="UP000005408">
    <property type="component" value="Unassembled WGS sequence"/>
</dbReference>
<dbReference type="InterPro" id="IPR008993">
    <property type="entry name" value="TIMP-like_OB-fold"/>
</dbReference>
<dbReference type="PROSITE" id="PS50189">
    <property type="entry name" value="NTR"/>
    <property type="match status" value="1"/>
</dbReference>
<feature type="disulfide bond" evidence="9">
    <location>
        <begin position="161"/>
        <end position="200"/>
    </location>
</feature>
<evidence type="ECO:0000256" key="7">
    <source>
        <dbReference type="ARBA" id="ARBA00023215"/>
    </source>
</evidence>
<dbReference type="SMART" id="SM00206">
    <property type="entry name" value="NTR"/>
    <property type="match status" value="1"/>
</dbReference>
<dbReference type="GO" id="GO:0031012">
    <property type="term" value="C:extracellular matrix"/>
    <property type="evidence" value="ECO:0007669"/>
    <property type="project" value="TreeGrafter"/>
</dbReference>
<sequence>MSGRVLPWICLFLGLMKFSSACSCYMPRYQNSFCNAEFAITANVTSSKLFFRDGRSLSSYVQESVIPDRHQRLEYNYSIDVLDIFKTTPTFETVDQNYVTSDAFDGSCGIELSVGTVYYMTGYVREGHMVVSSCFTTAPFSELKAGHLEGIRGLYADNCKCRVNELMMEKWKKKKVCQAEWYSPCEEAQAVCVKRKGGKCVWRHIADEPCLLDDEDK</sequence>
<keyword evidence="6 9" id="KW-1015">Disulfide bond</keyword>
<feature type="disulfide bond" evidence="9">
    <location>
        <begin position="22"/>
        <end position="108"/>
    </location>
</feature>
<accession>A0A8W8LVB6</accession>
<dbReference type="InterPro" id="IPR001820">
    <property type="entry name" value="TIMP"/>
</dbReference>
<feature type="domain" description="NTR" evidence="11">
    <location>
        <begin position="22"/>
        <end position="159"/>
    </location>
</feature>
<feature type="signal peptide" evidence="10">
    <location>
        <begin position="1"/>
        <end position="21"/>
    </location>
</feature>
<feature type="disulfide bond" evidence="9">
    <location>
        <begin position="34"/>
        <end position="159"/>
    </location>
</feature>
<dbReference type="GO" id="GO:0008191">
    <property type="term" value="F:metalloendopeptidase inhibitor activity"/>
    <property type="evidence" value="ECO:0007669"/>
    <property type="project" value="InterPro"/>
</dbReference>
<dbReference type="EnsemblMetazoa" id="G29770.2">
    <property type="protein sequence ID" value="G29770.2:cds"/>
    <property type="gene ID" value="G29770"/>
</dbReference>
<dbReference type="PANTHER" id="PTHR11844">
    <property type="entry name" value="METALLOPROTEASE INHIBITOR"/>
    <property type="match status" value="1"/>
</dbReference>
<evidence type="ECO:0000313" key="13">
    <source>
        <dbReference type="Proteomes" id="UP000005408"/>
    </source>
</evidence>
<dbReference type="EnsemblMetazoa" id="G29770.3">
    <property type="protein sequence ID" value="G29770.3:cds"/>
    <property type="gene ID" value="G29770"/>
</dbReference>
<evidence type="ECO:0000256" key="1">
    <source>
        <dbReference type="ARBA" id="ARBA00004613"/>
    </source>
</evidence>
<evidence type="ECO:0000313" key="12">
    <source>
        <dbReference type="EnsemblMetazoa" id="G29770.2:cds"/>
    </source>
</evidence>
<dbReference type="SUPFAM" id="SSF50242">
    <property type="entry name" value="TIMP-like"/>
    <property type="match status" value="1"/>
</dbReference>
<dbReference type="InterPro" id="IPR027465">
    <property type="entry name" value="TIMP_C"/>
</dbReference>
<dbReference type="PANTHER" id="PTHR11844:SF25">
    <property type="entry name" value="NTR DOMAIN-CONTAINING PROTEIN"/>
    <property type="match status" value="1"/>
</dbReference>
<dbReference type="GO" id="GO:0002020">
    <property type="term" value="F:protease binding"/>
    <property type="evidence" value="ECO:0007669"/>
    <property type="project" value="TreeGrafter"/>
</dbReference>
<dbReference type="Gene3D" id="2.40.50.120">
    <property type="match status" value="1"/>
</dbReference>
<evidence type="ECO:0000256" key="4">
    <source>
        <dbReference type="ARBA" id="ARBA00022608"/>
    </source>
</evidence>